<organism evidence="1 2">
    <name type="scientific">Cochliobolus sativus</name>
    <name type="common">Common root rot and spot blotch fungus</name>
    <name type="synonym">Bipolaris sorokiniana</name>
    <dbReference type="NCBI Taxonomy" id="45130"/>
    <lineage>
        <taxon>Eukaryota</taxon>
        <taxon>Fungi</taxon>
        <taxon>Dikarya</taxon>
        <taxon>Ascomycota</taxon>
        <taxon>Pezizomycotina</taxon>
        <taxon>Dothideomycetes</taxon>
        <taxon>Pleosporomycetidae</taxon>
        <taxon>Pleosporales</taxon>
        <taxon>Pleosporineae</taxon>
        <taxon>Pleosporaceae</taxon>
        <taxon>Bipolaris</taxon>
    </lineage>
</organism>
<dbReference type="AlphaFoldDB" id="A0A8H5ZBR2"/>
<dbReference type="Proteomes" id="UP000624244">
    <property type="component" value="Unassembled WGS sequence"/>
</dbReference>
<comment type="caution">
    <text evidence="1">The sequence shown here is derived from an EMBL/GenBank/DDBJ whole genome shotgun (WGS) entry which is preliminary data.</text>
</comment>
<protein>
    <submittedName>
        <fullName evidence="1">Uncharacterized protein</fullName>
    </submittedName>
</protein>
<reference evidence="1" key="1">
    <citation type="submission" date="2019-11" db="EMBL/GenBank/DDBJ databases">
        <title>Bipolaris sorokiniana Genome sequencing.</title>
        <authorList>
            <person name="Wang H."/>
        </authorList>
    </citation>
    <scope>NUCLEOTIDE SEQUENCE</scope>
</reference>
<accession>A0A8H5ZBR2</accession>
<evidence type="ECO:0000313" key="1">
    <source>
        <dbReference type="EMBL" id="KAF5846402.1"/>
    </source>
</evidence>
<name>A0A8H5ZBR2_COCSA</name>
<gene>
    <name evidence="1" type="ORF">GGP41_003823</name>
</gene>
<dbReference type="EMBL" id="WNKQ01000016">
    <property type="protein sequence ID" value="KAF5846402.1"/>
    <property type="molecule type" value="Genomic_DNA"/>
</dbReference>
<proteinExistence type="predicted"/>
<evidence type="ECO:0000313" key="2">
    <source>
        <dbReference type="Proteomes" id="UP000624244"/>
    </source>
</evidence>
<sequence length="174" mass="19071">MAIGRLQAALAAATNEVTVAAANINFNFTLIKCKAPKEYQALRNALSKKHKENAEFGSSRVLARQLGALFDGVCPSAPALLEAYIGKPGLNFLLPPKQPIMRDIDAGNWKVDSYDRFDGSASHSFENTSMHLSFTDYLVPPFDGLRGAYDSQIYFLESVISVQDKGEWIANVDP</sequence>